<dbReference type="EMBL" id="CAMAPF010000103">
    <property type="protein sequence ID" value="CAH9098878.1"/>
    <property type="molecule type" value="Genomic_DNA"/>
</dbReference>
<proteinExistence type="predicted"/>
<evidence type="ECO:0000313" key="2">
    <source>
        <dbReference type="Proteomes" id="UP001152523"/>
    </source>
</evidence>
<name>A0AAV0DI08_9ASTE</name>
<gene>
    <name evidence="1" type="ORF">CEPIT_LOCUS14594</name>
</gene>
<dbReference type="Proteomes" id="UP001152523">
    <property type="component" value="Unassembled WGS sequence"/>
</dbReference>
<reference evidence="1" key="1">
    <citation type="submission" date="2022-07" db="EMBL/GenBank/DDBJ databases">
        <authorList>
            <person name="Macas J."/>
            <person name="Novak P."/>
            <person name="Neumann P."/>
        </authorList>
    </citation>
    <scope>NUCLEOTIDE SEQUENCE</scope>
</reference>
<organism evidence="1 2">
    <name type="scientific">Cuscuta epithymum</name>
    <dbReference type="NCBI Taxonomy" id="186058"/>
    <lineage>
        <taxon>Eukaryota</taxon>
        <taxon>Viridiplantae</taxon>
        <taxon>Streptophyta</taxon>
        <taxon>Embryophyta</taxon>
        <taxon>Tracheophyta</taxon>
        <taxon>Spermatophyta</taxon>
        <taxon>Magnoliopsida</taxon>
        <taxon>eudicotyledons</taxon>
        <taxon>Gunneridae</taxon>
        <taxon>Pentapetalae</taxon>
        <taxon>asterids</taxon>
        <taxon>lamiids</taxon>
        <taxon>Solanales</taxon>
        <taxon>Convolvulaceae</taxon>
        <taxon>Cuscuteae</taxon>
        <taxon>Cuscuta</taxon>
        <taxon>Cuscuta subgen. Cuscuta</taxon>
    </lineage>
</organism>
<protein>
    <submittedName>
        <fullName evidence="1">Uncharacterized protein</fullName>
    </submittedName>
</protein>
<dbReference type="AlphaFoldDB" id="A0AAV0DI08"/>
<sequence length="114" mass="12803">MKDSLMIYMEKEVFAKIENEAILQRLQHLIVILSTLLTNLYSIKFNNNLYFFILSHSQPPLYFRSGSATGSVLRIEMLCRAAEVPCGNQRADGEGGASRCGPPKFVVVGFLINF</sequence>
<keyword evidence="2" id="KW-1185">Reference proteome</keyword>
<evidence type="ECO:0000313" key="1">
    <source>
        <dbReference type="EMBL" id="CAH9098878.1"/>
    </source>
</evidence>
<accession>A0AAV0DI08</accession>
<comment type="caution">
    <text evidence="1">The sequence shown here is derived from an EMBL/GenBank/DDBJ whole genome shotgun (WGS) entry which is preliminary data.</text>
</comment>